<dbReference type="NCBIfam" id="TIGR00778">
    <property type="entry name" value="ahpD_dom"/>
    <property type="match status" value="1"/>
</dbReference>
<comment type="caution">
    <text evidence="2">The sequence shown here is derived from an EMBL/GenBank/DDBJ whole genome shotgun (WGS) entry which is preliminary data.</text>
</comment>
<sequence length="186" mass="19771">MSRLTVLTLDSAPTATHDRLVKAVQTNGFLPNLLAVLANAPIALAAYQDLSALNATASLSLDEREIVQLVAATHNGCAFCVAGHTAIAKKKSSLSTGTIEALRNQAPHAIEDARLLELALFTQHIIDQKAQLSDAQLQAFFDAGFTQQHALEVIVGVGLATICNFANNLAQTPINPELQEHAWATP</sequence>
<name>A0A9D2RGI4_9BURK</name>
<gene>
    <name evidence="2" type="ORF">H9906_00760</name>
</gene>
<dbReference type="AlphaFoldDB" id="A0A9D2RGI4"/>
<proteinExistence type="predicted"/>
<dbReference type="InterPro" id="IPR004675">
    <property type="entry name" value="AhpD_core"/>
</dbReference>
<dbReference type="PANTHER" id="PTHR35446:SF3">
    <property type="entry name" value="CMD DOMAIN-CONTAINING PROTEIN"/>
    <property type="match status" value="1"/>
</dbReference>
<dbReference type="SUPFAM" id="SSF69118">
    <property type="entry name" value="AhpD-like"/>
    <property type="match status" value="1"/>
</dbReference>
<dbReference type="EMBL" id="DWUQ01000015">
    <property type="protein sequence ID" value="HJD43544.1"/>
    <property type="molecule type" value="Genomic_DNA"/>
</dbReference>
<dbReference type="InterPro" id="IPR029032">
    <property type="entry name" value="AhpD-like"/>
</dbReference>
<feature type="domain" description="Carboxymuconolactone decarboxylase-like" evidence="1">
    <location>
        <begin position="46"/>
        <end position="106"/>
    </location>
</feature>
<dbReference type="Proteomes" id="UP000823889">
    <property type="component" value="Unassembled WGS sequence"/>
</dbReference>
<evidence type="ECO:0000259" key="1">
    <source>
        <dbReference type="Pfam" id="PF02627"/>
    </source>
</evidence>
<evidence type="ECO:0000313" key="2">
    <source>
        <dbReference type="EMBL" id="HJD43544.1"/>
    </source>
</evidence>
<dbReference type="GO" id="GO:0051920">
    <property type="term" value="F:peroxiredoxin activity"/>
    <property type="evidence" value="ECO:0007669"/>
    <property type="project" value="InterPro"/>
</dbReference>
<organism evidence="2 3">
    <name type="scientific">Candidatus Paenalcaligenes intestinipullorum</name>
    <dbReference type="NCBI Taxonomy" id="2838718"/>
    <lineage>
        <taxon>Bacteria</taxon>
        <taxon>Pseudomonadati</taxon>
        <taxon>Pseudomonadota</taxon>
        <taxon>Betaproteobacteria</taxon>
        <taxon>Burkholderiales</taxon>
        <taxon>Alcaligenaceae</taxon>
        <taxon>Paenalcaligenes</taxon>
    </lineage>
</organism>
<reference evidence="2" key="2">
    <citation type="submission" date="2021-04" db="EMBL/GenBank/DDBJ databases">
        <authorList>
            <person name="Gilroy R."/>
        </authorList>
    </citation>
    <scope>NUCLEOTIDE SEQUENCE</scope>
    <source>
        <strain evidence="2">9264</strain>
    </source>
</reference>
<dbReference type="Pfam" id="PF02627">
    <property type="entry name" value="CMD"/>
    <property type="match status" value="1"/>
</dbReference>
<dbReference type="Gene3D" id="1.20.1290.10">
    <property type="entry name" value="AhpD-like"/>
    <property type="match status" value="1"/>
</dbReference>
<accession>A0A9D2RGI4</accession>
<dbReference type="PANTHER" id="PTHR35446">
    <property type="entry name" value="SI:CH211-175M2.5"/>
    <property type="match status" value="1"/>
</dbReference>
<reference evidence="2" key="1">
    <citation type="journal article" date="2021" name="PeerJ">
        <title>Extensive microbial diversity within the chicken gut microbiome revealed by metagenomics and culture.</title>
        <authorList>
            <person name="Gilroy R."/>
            <person name="Ravi A."/>
            <person name="Getino M."/>
            <person name="Pursley I."/>
            <person name="Horton D.L."/>
            <person name="Alikhan N.F."/>
            <person name="Baker D."/>
            <person name="Gharbi K."/>
            <person name="Hall N."/>
            <person name="Watson M."/>
            <person name="Adriaenssens E.M."/>
            <person name="Foster-Nyarko E."/>
            <person name="Jarju S."/>
            <person name="Secka A."/>
            <person name="Antonio M."/>
            <person name="Oren A."/>
            <person name="Chaudhuri R.R."/>
            <person name="La Ragione R."/>
            <person name="Hildebrand F."/>
            <person name="Pallen M.J."/>
        </authorList>
    </citation>
    <scope>NUCLEOTIDE SEQUENCE</scope>
    <source>
        <strain evidence="2">9264</strain>
    </source>
</reference>
<dbReference type="InterPro" id="IPR003779">
    <property type="entry name" value="CMD-like"/>
</dbReference>
<evidence type="ECO:0000313" key="3">
    <source>
        <dbReference type="Proteomes" id="UP000823889"/>
    </source>
</evidence>
<protein>
    <submittedName>
        <fullName evidence="2">Carboxymuconolactone decarboxylase family protein</fullName>
    </submittedName>
</protein>